<dbReference type="AlphaFoldDB" id="A0A0V1DRE3"/>
<keyword evidence="1" id="KW-0812">Transmembrane</keyword>
<dbReference type="Proteomes" id="UP000054995">
    <property type="component" value="Unassembled WGS sequence"/>
</dbReference>
<protein>
    <submittedName>
        <fullName evidence="2">Uncharacterized protein</fullName>
    </submittedName>
</protein>
<organism evidence="2 3">
    <name type="scientific">Trichinella pseudospiralis</name>
    <name type="common">Parasitic roundworm</name>
    <dbReference type="NCBI Taxonomy" id="6337"/>
    <lineage>
        <taxon>Eukaryota</taxon>
        <taxon>Metazoa</taxon>
        <taxon>Ecdysozoa</taxon>
        <taxon>Nematoda</taxon>
        <taxon>Enoplea</taxon>
        <taxon>Dorylaimia</taxon>
        <taxon>Trichinellida</taxon>
        <taxon>Trichinellidae</taxon>
        <taxon>Trichinella</taxon>
    </lineage>
</organism>
<comment type="caution">
    <text evidence="2">The sequence shown here is derived from an EMBL/GenBank/DDBJ whole genome shotgun (WGS) entry which is preliminary data.</text>
</comment>
<evidence type="ECO:0000256" key="1">
    <source>
        <dbReference type="SAM" id="Phobius"/>
    </source>
</evidence>
<keyword evidence="1" id="KW-1133">Transmembrane helix</keyword>
<name>A0A0V1DRE3_TRIPS</name>
<gene>
    <name evidence="2" type="ORF">T4D_1249</name>
</gene>
<dbReference type="EMBL" id="JYDT01001754">
    <property type="protein sequence ID" value="KRY64128.1"/>
    <property type="molecule type" value="Genomic_DNA"/>
</dbReference>
<sequence>MVKIFFSKFGLFLISILLYCLAFAMLMHSNPQSFFKLSREILN</sequence>
<evidence type="ECO:0000313" key="3">
    <source>
        <dbReference type="Proteomes" id="UP000054995"/>
    </source>
</evidence>
<keyword evidence="3" id="KW-1185">Reference proteome</keyword>
<evidence type="ECO:0000313" key="2">
    <source>
        <dbReference type="EMBL" id="KRY64128.1"/>
    </source>
</evidence>
<accession>A0A0V1DRE3</accession>
<proteinExistence type="predicted"/>
<reference evidence="2 3" key="1">
    <citation type="submission" date="2015-01" db="EMBL/GenBank/DDBJ databases">
        <title>Evolution of Trichinella species and genotypes.</title>
        <authorList>
            <person name="Korhonen P.K."/>
            <person name="Edoardo P."/>
            <person name="Giuseppe L.R."/>
            <person name="Gasser R.B."/>
        </authorList>
    </citation>
    <scope>NUCLEOTIDE SEQUENCE [LARGE SCALE GENOMIC DNA]</scope>
    <source>
        <strain evidence="2">ISS470</strain>
    </source>
</reference>
<keyword evidence="1" id="KW-0472">Membrane</keyword>
<feature type="transmembrane region" description="Helical" evidence="1">
    <location>
        <begin position="6"/>
        <end position="27"/>
    </location>
</feature>